<feature type="region of interest" description="Disordered" evidence="1">
    <location>
        <begin position="146"/>
        <end position="169"/>
    </location>
</feature>
<dbReference type="InterPro" id="IPR041491">
    <property type="entry name" value="TRPM_SLOG"/>
</dbReference>
<proteinExistence type="predicted"/>
<dbReference type="EMBL" id="JH818109">
    <property type="protein sequence ID" value="EKC29517.1"/>
    <property type="molecule type" value="Genomic_DNA"/>
</dbReference>
<dbReference type="GO" id="GO:0005886">
    <property type="term" value="C:plasma membrane"/>
    <property type="evidence" value="ECO:0007669"/>
    <property type="project" value="TreeGrafter"/>
</dbReference>
<accession>K1PZA4</accession>
<feature type="domain" description="TRPM SLOG" evidence="3">
    <location>
        <begin position="21"/>
        <end position="94"/>
    </location>
</feature>
<dbReference type="InterPro" id="IPR050927">
    <property type="entry name" value="TRPM"/>
</dbReference>
<organism evidence="4">
    <name type="scientific">Magallana gigas</name>
    <name type="common">Pacific oyster</name>
    <name type="synonym">Crassostrea gigas</name>
    <dbReference type="NCBI Taxonomy" id="29159"/>
    <lineage>
        <taxon>Eukaryota</taxon>
        <taxon>Metazoa</taxon>
        <taxon>Spiralia</taxon>
        <taxon>Lophotrochozoa</taxon>
        <taxon>Mollusca</taxon>
        <taxon>Bivalvia</taxon>
        <taxon>Autobranchia</taxon>
        <taxon>Pteriomorphia</taxon>
        <taxon>Ostreida</taxon>
        <taxon>Ostreoidea</taxon>
        <taxon>Ostreidae</taxon>
        <taxon>Magallana</taxon>
    </lineage>
</organism>
<feature type="compositionally biased region" description="Basic and acidic residues" evidence="1">
    <location>
        <begin position="146"/>
        <end position="168"/>
    </location>
</feature>
<keyword evidence="2" id="KW-1133">Transmembrane helix</keyword>
<name>K1PZA4_MAGGI</name>
<dbReference type="HOGENOM" id="CLU_366484_0_0_1"/>
<dbReference type="InParanoid" id="K1PZA4"/>
<dbReference type="AlphaFoldDB" id="K1PZA4"/>
<dbReference type="GO" id="GO:0099604">
    <property type="term" value="F:ligand-gated calcium channel activity"/>
    <property type="evidence" value="ECO:0007669"/>
    <property type="project" value="TreeGrafter"/>
</dbReference>
<keyword evidence="4" id="KW-0675">Receptor</keyword>
<dbReference type="PANTHER" id="PTHR13800">
    <property type="entry name" value="TRANSIENT RECEPTOR POTENTIAL CATION CHANNEL, SUBFAMILY M, MEMBER 6"/>
    <property type="match status" value="1"/>
</dbReference>
<evidence type="ECO:0000256" key="1">
    <source>
        <dbReference type="SAM" id="MobiDB-lite"/>
    </source>
</evidence>
<feature type="transmembrane region" description="Helical" evidence="2">
    <location>
        <begin position="525"/>
        <end position="548"/>
    </location>
</feature>
<sequence>MSDAKTDVKNTWDDILEVVKTTPTMVFSVIGDSDSFVPRPWPKAVFQTALIEAAKSGGETWILYRGNKQGVSKVVTDAYKHYGNMEFKTKQKDIGHQDRHIKLVSIDGKEVGVFDLYNDDPLMLSNVVGEAVVSCWSIEKLLPDPEEKPVKNKHEKPGTVSTGKEKNTDNQTIKDTSLAWNFLRKNSISPTEKTIYELLEGFKKDIRPYVLNPKFSAPTSLPLYFFFGYQLFQESESLERCGPILLLEALKANRCDYVRVLLDQGVSFDMNYLPELYAQVRLIVTGLICAAILQKLSKKADNVKEQILSNELENHSNIMDIMFEEDTRNAIDLMDDEATIWGIHSSPLTFAYENFMYDVVAHTCSQKNMNKQWYNTLAPDLKPFMMARLFGDKRSLPQKLLVTNEEIPLRLLESGRSAFIRIAHCGTLKDLLGFLILAVFVVLGVGIYYHANIWPDHQTIWNGDWTNWRIWTIIYYPYWQLYAELNLESLDGSDQSDCTNITSIWEADPSINRCPQEDWTVQAVAAIYLLFSNLLLVNLVIAMFSYTFERVQENSEKLWRFERYTVINDYDWRIPSPINLIFLPYRFIVRPGICCLKDDNDRFAGGSHCSHKGATVEPLCLPRNPEWGMYTDGHEGYKAYVYGAEYETESFKGNIQTLHDHDVPCAVCLVRQRSVVQMFPARRSCYKGWKLEYHGYLMAGYHNHDAGTTYTCVDSHPDTSHVGATSKDGKLFYMVEAACGSLKCPPYIAGRELVCAVCSKQ</sequence>
<evidence type="ECO:0000259" key="3">
    <source>
        <dbReference type="Pfam" id="PF18139"/>
    </source>
</evidence>
<keyword evidence="2" id="KW-0472">Membrane</keyword>
<keyword evidence="2" id="KW-0812">Transmembrane</keyword>
<protein>
    <submittedName>
        <fullName evidence="4">Transient receptor potential cation channel subfamily M member 3</fullName>
    </submittedName>
</protein>
<feature type="transmembrane region" description="Helical" evidence="2">
    <location>
        <begin position="431"/>
        <end position="451"/>
    </location>
</feature>
<dbReference type="PANTHER" id="PTHR13800:SF1">
    <property type="entry name" value="TRANSIENT RECEPTOR POTENTIAL CATION CHANNEL TRPM"/>
    <property type="match status" value="1"/>
</dbReference>
<evidence type="ECO:0000256" key="2">
    <source>
        <dbReference type="SAM" id="Phobius"/>
    </source>
</evidence>
<reference evidence="4" key="1">
    <citation type="journal article" date="2012" name="Nature">
        <title>The oyster genome reveals stress adaptation and complexity of shell formation.</title>
        <authorList>
            <person name="Zhang G."/>
            <person name="Fang X."/>
            <person name="Guo X."/>
            <person name="Li L."/>
            <person name="Luo R."/>
            <person name="Xu F."/>
            <person name="Yang P."/>
            <person name="Zhang L."/>
            <person name="Wang X."/>
            <person name="Qi H."/>
            <person name="Xiong Z."/>
            <person name="Que H."/>
            <person name="Xie Y."/>
            <person name="Holland P.W."/>
            <person name="Paps J."/>
            <person name="Zhu Y."/>
            <person name="Wu F."/>
            <person name="Chen Y."/>
            <person name="Wang J."/>
            <person name="Peng C."/>
            <person name="Meng J."/>
            <person name="Yang L."/>
            <person name="Liu J."/>
            <person name="Wen B."/>
            <person name="Zhang N."/>
            <person name="Huang Z."/>
            <person name="Zhu Q."/>
            <person name="Feng Y."/>
            <person name="Mount A."/>
            <person name="Hedgecock D."/>
            <person name="Xu Z."/>
            <person name="Liu Y."/>
            <person name="Domazet-Loso T."/>
            <person name="Du Y."/>
            <person name="Sun X."/>
            <person name="Zhang S."/>
            <person name="Liu B."/>
            <person name="Cheng P."/>
            <person name="Jiang X."/>
            <person name="Li J."/>
            <person name="Fan D."/>
            <person name="Wang W."/>
            <person name="Fu W."/>
            <person name="Wang T."/>
            <person name="Wang B."/>
            <person name="Zhang J."/>
            <person name="Peng Z."/>
            <person name="Li Y."/>
            <person name="Li N."/>
            <person name="Wang J."/>
            <person name="Chen M."/>
            <person name="He Y."/>
            <person name="Tan F."/>
            <person name="Song X."/>
            <person name="Zheng Q."/>
            <person name="Huang R."/>
            <person name="Yang H."/>
            <person name="Du X."/>
            <person name="Chen L."/>
            <person name="Yang M."/>
            <person name="Gaffney P.M."/>
            <person name="Wang S."/>
            <person name="Luo L."/>
            <person name="She Z."/>
            <person name="Ming Y."/>
            <person name="Huang W."/>
            <person name="Zhang S."/>
            <person name="Huang B."/>
            <person name="Zhang Y."/>
            <person name="Qu T."/>
            <person name="Ni P."/>
            <person name="Miao G."/>
            <person name="Wang J."/>
            <person name="Wang Q."/>
            <person name="Steinberg C.E."/>
            <person name="Wang H."/>
            <person name="Li N."/>
            <person name="Qian L."/>
            <person name="Zhang G."/>
            <person name="Li Y."/>
            <person name="Yang H."/>
            <person name="Liu X."/>
            <person name="Wang J."/>
            <person name="Yin Y."/>
            <person name="Wang J."/>
        </authorList>
    </citation>
    <scope>NUCLEOTIDE SEQUENCE [LARGE SCALE GENOMIC DNA]</scope>
    <source>
        <strain evidence="4">05x7-T-G4-1.051#20</strain>
    </source>
</reference>
<gene>
    <name evidence="4" type="ORF">CGI_10010593</name>
</gene>
<dbReference type="Pfam" id="PF18139">
    <property type="entry name" value="LSDAT_euk"/>
    <property type="match status" value="1"/>
</dbReference>
<evidence type="ECO:0000313" key="4">
    <source>
        <dbReference type="EMBL" id="EKC29517.1"/>
    </source>
</evidence>